<organism evidence="1 2">
    <name type="scientific">Saprolegnia parasitica (strain CBS 223.65)</name>
    <dbReference type="NCBI Taxonomy" id="695850"/>
    <lineage>
        <taxon>Eukaryota</taxon>
        <taxon>Sar</taxon>
        <taxon>Stramenopiles</taxon>
        <taxon>Oomycota</taxon>
        <taxon>Saprolegniomycetes</taxon>
        <taxon>Saprolegniales</taxon>
        <taxon>Saprolegniaceae</taxon>
        <taxon>Saprolegnia</taxon>
    </lineage>
</organism>
<dbReference type="AlphaFoldDB" id="A0A067CA71"/>
<dbReference type="VEuPathDB" id="FungiDB:SPRG_06925"/>
<protein>
    <submittedName>
        <fullName evidence="1">Uncharacterized protein</fullName>
    </submittedName>
</protein>
<keyword evidence="2" id="KW-1185">Reference proteome</keyword>
<evidence type="ECO:0000313" key="2">
    <source>
        <dbReference type="Proteomes" id="UP000030745"/>
    </source>
</evidence>
<dbReference type="RefSeq" id="XP_012201775.1">
    <property type="nucleotide sequence ID" value="XM_012346385.1"/>
</dbReference>
<evidence type="ECO:0000313" key="1">
    <source>
        <dbReference type="EMBL" id="KDO27654.1"/>
    </source>
</evidence>
<reference evidence="1 2" key="1">
    <citation type="journal article" date="2013" name="PLoS Genet.">
        <title>Distinctive expansion of potential virulence genes in the genome of the oomycete fish pathogen Saprolegnia parasitica.</title>
        <authorList>
            <person name="Jiang R.H."/>
            <person name="de Bruijn I."/>
            <person name="Haas B.J."/>
            <person name="Belmonte R."/>
            <person name="Lobach L."/>
            <person name="Christie J."/>
            <person name="van den Ackerveken G."/>
            <person name="Bottin A."/>
            <person name="Bulone V."/>
            <person name="Diaz-Moreno S.M."/>
            <person name="Dumas B."/>
            <person name="Fan L."/>
            <person name="Gaulin E."/>
            <person name="Govers F."/>
            <person name="Grenville-Briggs L.J."/>
            <person name="Horner N.R."/>
            <person name="Levin J.Z."/>
            <person name="Mammella M."/>
            <person name="Meijer H.J."/>
            <person name="Morris P."/>
            <person name="Nusbaum C."/>
            <person name="Oome S."/>
            <person name="Phillips A.J."/>
            <person name="van Rooyen D."/>
            <person name="Rzeszutek E."/>
            <person name="Saraiva M."/>
            <person name="Secombes C.J."/>
            <person name="Seidl M.F."/>
            <person name="Snel B."/>
            <person name="Stassen J.H."/>
            <person name="Sykes S."/>
            <person name="Tripathy S."/>
            <person name="van den Berg H."/>
            <person name="Vega-Arreguin J.C."/>
            <person name="Wawra S."/>
            <person name="Young S.K."/>
            <person name="Zeng Q."/>
            <person name="Dieguez-Uribeondo J."/>
            <person name="Russ C."/>
            <person name="Tyler B.M."/>
            <person name="van West P."/>
        </authorList>
    </citation>
    <scope>NUCLEOTIDE SEQUENCE [LARGE SCALE GENOMIC DNA]</scope>
    <source>
        <strain evidence="1 2">CBS 223.65</strain>
    </source>
</reference>
<name>A0A067CA71_SAPPC</name>
<accession>A0A067CA71</accession>
<dbReference type="KEGG" id="spar:SPRG_06925"/>
<dbReference type="Proteomes" id="UP000030745">
    <property type="component" value="Unassembled WGS sequence"/>
</dbReference>
<proteinExistence type="predicted"/>
<gene>
    <name evidence="1" type="ORF">SPRG_06925</name>
</gene>
<dbReference type="GeneID" id="24129241"/>
<sequence length="60" mass="6832">MTKPAKITRGVRGVPFTTYACKLVKVSARPPGVIERLQLQWRCGVHLADDAKRDQLRDQR</sequence>
<dbReference type="EMBL" id="KK583216">
    <property type="protein sequence ID" value="KDO27654.1"/>
    <property type="molecule type" value="Genomic_DNA"/>
</dbReference>